<proteinExistence type="predicted"/>
<dbReference type="EMBL" id="BNEE01000006">
    <property type="protein sequence ID" value="GHI86787.1"/>
    <property type="molecule type" value="Genomic_DNA"/>
</dbReference>
<dbReference type="PANTHER" id="PTHR11731:SF193">
    <property type="entry name" value="DIPEPTIDYL PEPTIDASE 9"/>
    <property type="match status" value="1"/>
</dbReference>
<accession>A0A919GXL5</accession>
<feature type="domain" description="Peptidase S9 prolyl oligopeptidase catalytic" evidence="2">
    <location>
        <begin position="513"/>
        <end position="711"/>
    </location>
</feature>
<dbReference type="InterPro" id="IPR002469">
    <property type="entry name" value="Peptidase_S9B_N"/>
</dbReference>
<protein>
    <submittedName>
        <fullName evidence="4">Peptidase</fullName>
    </submittedName>
</protein>
<reference evidence="4" key="1">
    <citation type="submission" date="2020-09" db="EMBL/GenBank/DDBJ databases">
        <title>Whole genome shotgun sequence of Streptomyces xanthophaeus NBRC 12829.</title>
        <authorList>
            <person name="Komaki H."/>
            <person name="Tamura T."/>
        </authorList>
    </citation>
    <scope>NUCLEOTIDE SEQUENCE</scope>
    <source>
        <strain evidence="4">NBRC 12829</strain>
    </source>
</reference>
<dbReference type="RefSeq" id="WP_031145732.1">
    <property type="nucleotide sequence ID" value="NZ_BNEE01000006.1"/>
</dbReference>
<evidence type="ECO:0000259" key="2">
    <source>
        <dbReference type="Pfam" id="PF00326"/>
    </source>
</evidence>
<dbReference type="PANTHER" id="PTHR11731">
    <property type="entry name" value="PROTEASE FAMILY S9B,C DIPEPTIDYL-PEPTIDASE IV-RELATED"/>
    <property type="match status" value="1"/>
</dbReference>
<dbReference type="Gene3D" id="2.140.10.30">
    <property type="entry name" value="Dipeptidylpeptidase IV, N-terminal domain"/>
    <property type="match status" value="1"/>
</dbReference>
<feature type="domain" description="Dipeptidylpeptidase IV N-terminal" evidence="3">
    <location>
        <begin position="182"/>
        <end position="332"/>
    </location>
</feature>
<dbReference type="Proteomes" id="UP000600026">
    <property type="component" value="Unassembled WGS sequence"/>
</dbReference>
<evidence type="ECO:0000313" key="4">
    <source>
        <dbReference type="EMBL" id="GHI86787.1"/>
    </source>
</evidence>
<gene>
    <name evidence="4" type="ORF">Sxan_41510</name>
</gene>
<evidence type="ECO:0000313" key="5">
    <source>
        <dbReference type="Proteomes" id="UP000600026"/>
    </source>
</evidence>
<keyword evidence="5" id="KW-1185">Reference proteome</keyword>
<dbReference type="GO" id="GO:0008236">
    <property type="term" value="F:serine-type peptidase activity"/>
    <property type="evidence" value="ECO:0007669"/>
    <property type="project" value="InterPro"/>
</dbReference>
<comment type="caution">
    <text evidence="4">The sequence shown here is derived from an EMBL/GenBank/DDBJ whole genome shotgun (WGS) entry which is preliminary data.</text>
</comment>
<dbReference type="InterPro" id="IPR029058">
    <property type="entry name" value="AB_hydrolase_fold"/>
</dbReference>
<dbReference type="OrthoDB" id="9812921at2"/>
<name>A0A919GXL5_9ACTN</name>
<feature type="region of interest" description="Disordered" evidence="1">
    <location>
        <begin position="138"/>
        <end position="161"/>
    </location>
</feature>
<dbReference type="GO" id="GO:0008239">
    <property type="term" value="F:dipeptidyl-peptidase activity"/>
    <property type="evidence" value="ECO:0007669"/>
    <property type="project" value="TreeGrafter"/>
</dbReference>
<dbReference type="Gene3D" id="3.40.50.1820">
    <property type="entry name" value="alpha/beta hydrolase"/>
    <property type="match status" value="1"/>
</dbReference>
<dbReference type="GO" id="GO:0006508">
    <property type="term" value="P:proteolysis"/>
    <property type="evidence" value="ECO:0007669"/>
    <property type="project" value="InterPro"/>
</dbReference>
<dbReference type="Pfam" id="PF00930">
    <property type="entry name" value="DPPIV_N"/>
    <property type="match status" value="1"/>
</dbReference>
<dbReference type="SUPFAM" id="SSF82171">
    <property type="entry name" value="DPP6 N-terminal domain-like"/>
    <property type="match status" value="1"/>
</dbReference>
<feature type="compositionally biased region" description="Low complexity" evidence="1">
    <location>
        <begin position="138"/>
        <end position="150"/>
    </location>
</feature>
<dbReference type="AlphaFoldDB" id="A0A919GXL5"/>
<organism evidence="4 5">
    <name type="scientific">Streptomyces xanthophaeus</name>
    <dbReference type="NCBI Taxonomy" id="67385"/>
    <lineage>
        <taxon>Bacteria</taxon>
        <taxon>Bacillati</taxon>
        <taxon>Actinomycetota</taxon>
        <taxon>Actinomycetes</taxon>
        <taxon>Kitasatosporales</taxon>
        <taxon>Streptomycetaceae</taxon>
        <taxon>Streptomyces</taxon>
    </lineage>
</organism>
<feature type="region of interest" description="Disordered" evidence="1">
    <location>
        <begin position="314"/>
        <end position="339"/>
    </location>
</feature>
<evidence type="ECO:0000259" key="3">
    <source>
        <dbReference type="Pfam" id="PF00930"/>
    </source>
</evidence>
<dbReference type="SUPFAM" id="SSF53474">
    <property type="entry name" value="alpha/beta-Hydrolases"/>
    <property type="match status" value="1"/>
</dbReference>
<dbReference type="InterPro" id="IPR001375">
    <property type="entry name" value="Peptidase_S9_cat"/>
</dbReference>
<sequence length="712" mass="76591">MDDFLRLSASTARFTHGAPRAFTFGDDGRLLWFLRSDGPTDPLDSLWVLDTATGTETRLADPRALCPEAGDLTGDLAGARTGALTGLLPVAERRLRERIRLVADGIGSYALSGDGRSAVFALYGRLYRVRCEGPGPGAAAPEEIPTAGPAVDPRPDADGSRTAYVSDDALHLAPGGRLSPADGARWGLAEFAAAEELGRGRGHWWSPDGLRLLAARVDETALQRRWFADPAHPELPAEDFAYPEAGGPNAEVQLWVLAPHETPVRLDWDAGTYPYVSDAEWPGGDTADDEILLTVQDRLQQTVLLLSADPATGRTRELSRTTHPQWVDPMVPGTPARLPDGRMLTAADTPGGAARALAVDGELLTDEGLQVRRVAGFHEGGLLIEAGQRDPSEQQVLLLDPATGKLTALADGPGVHTVLAAAGSLLLTSADADGVRRTVRTADGREFTPGDLSQPLPHRVVPVLERVTEHGVPTALVLPRGHVPGRRLPVLVDAYGGPGYQDISAEPRRWQAKQWWADQGFAVVTVDNRGTPYVSPAFTHAMYRGFSEVTLEDQVAALRALGERHADLDLGRVGVRGWSYGGYLSAMAVLRRPDVYHAAAAGAAPTDFRHYDTAYTERYLGLPQEQPASHDAYERDSLIPDAPKLTRPLLLVTGLADDNVHPSHTLRLSQALTDAGRPHQLLALPGVTHMTPGGTREKLMALELDFFRRALA</sequence>
<evidence type="ECO:0000256" key="1">
    <source>
        <dbReference type="SAM" id="MobiDB-lite"/>
    </source>
</evidence>
<dbReference type="InterPro" id="IPR050278">
    <property type="entry name" value="Serine_Prot_S9B/DPPIV"/>
</dbReference>
<dbReference type="Pfam" id="PF00326">
    <property type="entry name" value="Peptidase_S9"/>
    <property type="match status" value="1"/>
</dbReference>